<organism evidence="3 4">
    <name type="scientific">Agromyces flavus</name>
    <dbReference type="NCBI Taxonomy" id="589382"/>
    <lineage>
        <taxon>Bacteria</taxon>
        <taxon>Bacillati</taxon>
        <taxon>Actinomycetota</taxon>
        <taxon>Actinomycetes</taxon>
        <taxon>Micrococcales</taxon>
        <taxon>Microbacteriaceae</taxon>
        <taxon>Agromyces</taxon>
    </lineage>
</organism>
<accession>A0ABT1KP02</accession>
<keyword evidence="1" id="KW-0812">Transmembrane</keyword>
<proteinExistence type="inferred from homology"/>
<dbReference type="Pfam" id="PF02104">
    <property type="entry name" value="SURF1"/>
    <property type="match status" value="1"/>
</dbReference>
<feature type="compositionally biased region" description="Low complexity" evidence="2">
    <location>
        <begin position="257"/>
        <end position="271"/>
    </location>
</feature>
<evidence type="ECO:0000313" key="3">
    <source>
        <dbReference type="EMBL" id="MCP2368629.1"/>
    </source>
</evidence>
<reference evidence="3" key="1">
    <citation type="submission" date="2022-06" db="EMBL/GenBank/DDBJ databases">
        <title>Genomic Encyclopedia of Type Strains, Phase III (KMG-III): the genomes of soil and plant-associated and newly described type strains.</title>
        <authorList>
            <person name="Whitman W."/>
        </authorList>
    </citation>
    <scope>NUCLEOTIDE SEQUENCE</scope>
    <source>
        <strain evidence="3">CPCC 202695</strain>
    </source>
</reference>
<dbReference type="RefSeq" id="WP_092668630.1">
    <property type="nucleotide sequence ID" value="NZ_BMDN01000005.1"/>
</dbReference>
<evidence type="ECO:0000256" key="1">
    <source>
        <dbReference type="RuleBase" id="RU363076"/>
    </source>
</evidence>
<dbReference type="PROSITE" id="PS50895">
    <property type="entry name" value="SURF1"/>
    <property type="match status" value="1"/>
</dbReference>
<comment type="caution">
    <text evidence="1">Lacks conserved residue(s) required for the propagation of feature annotation.</text>
</comment>
<comment type="similarity">
    <text evidence="1">Belongs to the SURF1 family.</text>
</comment>
<comment type="subcellular location">
    <subcellularLocation>
        <location evidence="1">Cell membrane</location>
        <topology evidence="1">Multi-pass membrane protein</topology>
    </subcellularLocation>
</comment>
<dbReference type="EMBL" id="SODL02000005">
    <property type="protein sequence ID" value="MCP2368629.1"/>
    <property type="molecule type" value="Genomic_DNA"/>
</dbReference>
<dbReference type="Proteomes" id="UP000893823">
    <property type="component" value="Unassembled WGS sequence"/>
</dbReference>
<evidence type="ECO:0000313" key="4">
    <source>
        <dbReference type="Proteomes" id="UP000893823"/>
    </source>
</evidence>
<comment type="caution">
    <text evidence="3">The sequence shown here is derived from an EMBL/GenBank/DDBJ whole genome shotgun (WGS) entry which is preliminary data.</text>
</comment>
<feature type="compositionally biased region" description="Gly residues" evidence="2">
    <location>
        <begin position="272"/>
        <end position="284"/>
    </location>
</feature>
<keyword evidence="4" id="KW-1185">Reference proteome</keyword>
<sequence length="284" mass="30108">MLRMMLRPRWVLALLAALGVAAAFAILAQWQVGRAVEEATVVERPTEQVRPLAEVARPDGPTDQSATGQRVSVRGTIVPGDTVLVQGRLNDGVAGWWVVAHLEVTDAAPGGLPVALGWAADEQTARDALADFEAGLPVDADMAVQVEVVGRFLPSEAPVVPAEDDDPNAMTTVAVAHLINVWADYDDRPVYFGYVTAAEPVAGLEAISSPPPEQEAQLNWLNVFYAIEWVVFAGFAVFLWYRLVKDAVQREREEAELAAAEAGAAGSTRASGGSGTAGGEPTGR</sequence>
<gene>
    <name evidence="3" type="ORF">BCL57_002805</name>
</gene>
<keyword evidence="1" id="KW-1003">Cell membrane</keyword>
<feature type="region of interest" description="Disordered" evidence="2">
    <location>
        <begin position="50"/>
        <end position="69"/>
    </location>
</feature>
<feature type="transmembrane region" description="Helical" evidence="1">
    <location>
        <begin position="220"/>
        <end position="241"/>
    </location>
</feature>
<protein>
    <recommendedName>
        <fullName evidence="1">SURF1-like protein</fullName>
    </recommendedName>
</protein>
<name>A0ABT1KP02_9MICO</name>
<evidence type="ECO:0000256" key="2">
    <source>
        <dbReference type="SAM" id="MobiDB-lite"/>
    </source>
</evidence>
<keyword evidence="1" id="KW-1133">Transmembrane helix</keyword>
<dbReference type="InterPro" id="IPR002994">
    <property type="entry name" value="Surf1/Shy1"/>
</dbReference>
<keyword evidence="1" id="KW-0472">Membrane</keyword>
<feature type="region of interest" description="Disordered" evidence="2">
    <location>
        <begin position="255"/>
        <end position="284"/>
    </location>
</feature>